<evidence type="ECO:0000256" key="1">
    <source>
        <dbReference type="ARBA" id="ARBA00008714"/>
    </source>
</evidence>
<dbReference type="FunFam" id="3.55.40.20:FF:000004">
    <property type="entry name" value="Superoxide dismutase [Fe]"/>
    <property type="match status" value="1"/>
</dbReference>
<dbReference type="Pfam" id="PF00081">
    <property type="entry name" value="Sod_Fe_N"/>
    <property type="match status" value="1"/>
</dbReference>
<evidence type="ECO:0000256" key="3">
    <source>
        <dbReference type="ARBA" id="ARBA00022723"/>
    </source>
</evidence>
<dbReference type="InterPro" id="IPR036324">
    <property type="entry name" value="Mn/Fe_SOD_N_sf"/>
</dbReference>
<accession>A0A0S2W3W0</accession>
<dbReference type="STRING" id="1297617.IB211_01335c"/>
<dbReference type="InterPro" id="IPR019833">
    <property type="entry name" value="Mn/Fe_SOD_BS"/>
</dbReference>
<evidence type="ECO:0000313" key="10">
    <source>
        <dbReference type="Proteomes" id="UP000064844"/>
    </source>
</evidence>
<comment type="catalytic activity">
    <reaction evidence="6">
        <text>2 superoxide + 2 H(+) = H2O2 + O2</text>
        <dbReference type="Rhea" id="RHEA:20696"/>
        <dbReference type="ChEBI" id="CHEBI:15378"/>
        <dbReference type="ChEBI" id="CHEBI:15379"/>
        <dbReference type="ChEBI" id="CHEBI:16240"/>
        <dbReference type="ChEBI" id="CHEBI:18421"/>
        <dbReference type="EC" id="1.15.1.1"/>
    </reaction>
</comment>
<feature type="domain" description="Manganese/iron superoxide dismutase N-terminal" evidence="7">
    <location>
        <begin position="5"/>
        <end position="91"/>
    </location>
</feature>
<keyword evidence="3 5" id="KW-0479">Metal-binding</keyword>
<dbReference type="Gene3D" id="1.10.287.990">
    <property type="entry name" value="Fe,Mn superoxide dismutase (SOD) domain"/>
    <property type="match status" value="1"/>
</dbReference>
<dbReference type="PANTHER" id="PTHR43595:SF2">
    <property type="entry name" value="SMALL RIBOSOMAL SUBUNIT PROTEIN MS42"/>
    <property type="match status" value="1"/>
</dbReference>
<protein>
    <recommendedName>
        <fullName evidence="2 6">Superoxide dismutase</fullName>
        <ecNumber evidence="2 6">1.15.1.1</ecNumber>
    </recommendedName>
</protein>
<evidence type="ECO:0000256" key="2">
    <source>
        <dbReference type="ARBA" id="ARBA00012682"/>
    </source>
</evidence>
<gene>
    <name evidence="9" type="ORF">IB211_01335c</name>
</gene>
<dbReference type="PROSITE" id="PS00088">
    <property type="entry name" value="SOD_MN"/>
    <property type="match status" value="1"/>
</dbReference>
<feature type="binding site" evidence="5">
    <location>
        <position position="84"/>
    </location>
    <ligand>
        <name>Mn(2+)</name>
        <dbReference type="ChEBI" id="CHEBI:29035"/>
    </ligand>
</feature>
<name>A0A0S2W3W0_9FIRM</name>
<dbReference type="SUPFAM" id="SSF46609">
    <property type="entry name" value="Fe,Mn superoxide dismutase (SOD), N-terminal domain"/>
    <property type="match status" value="1"/>
</dbReference>
<dbReference type="eggNOG" id="COG0605">
    <property type="taxonomic scope" value="Bacteria"/>
</dbReference>
<dbReference type="Gene3D" id="3.55.40.20">
    <property type="entry name" value="Iron/manganese superoxide dismutase, C-terminal domain"/>
    <property type="match status" value="1"/>
</dbReference>
<dbReference type="KEGG" id="ibu:IB211_01335c"/>
<dbReference type="PRINTS" id="PR01703">
    <property type="entry name" value="MNSODISMTASE"/>
</dbReference>
<dbReference type="InterPro" id="IPR036314">
    <property type="entry name" value="SOD_C_sf"/>
</dbReference>
<sequence length="204" mass="23325">MPYPFELHPLPFSYTALSPEISETTLHFHHDKHLQAYVDNLNKALTDCPELQRLSLEELLQTLDQIPEPKRTAIRNNGGGVYNHYLYFACMGGKGGHPCGPLAQAMDRAFGSYEEWKLRMKEAAMGQFGSGYAWLVCGNGGGLSVVKTPNQDCPITQGQWPLLCIDVWEHAYYLDYQNRRADYVDAWFDLIKWDFVQNRYDARG</sequence>
<dbReference type="RefSeq" id="WP_058117524.1">
    <property type="nucleotide sequence ID" value="NZ_CP011307.1"/>
</dbReference>
<dbReference type="EMBL" id="CP011307">
    <property type="protein sequence ID" value="ALP93728.1"/>
    <property type="molecule type" value="Genomic_DNA"/>
</dbReference>
<dbReference type="InterPro" id="IPR001189">
    <property type="entry name" value="Mn/Fe_SOD"/>
</dbReference>
<dbReference type="GO" id="GO:0004784">
    <property type="term" value="F:superoxide dismutase activity"/>
    <property type="evidence" value="ECO:0007669"/>
    <property type="project" value="UniProtKB-EC"/>
</dbReference>
<dbReference type="Proteomes" id="UP000064844">
    <property type="component" value="Chromosome"/>
</dbReference>
<evidence type="ECO:0000256" key="4">
    <source>
        <dbReference type="ARBA" id="ARBA00023002"/>
    </source>
</evidence>
<proteinExistence type="inferred from homology"/>
<dbReference type="PANTHER" id="PTHR43595">
    <property type="entry name" value="37S RIBOSOMAL PROTEIN S26, MITOCHONDRIAL"/>
    <property type="match status" value="1"/>
</dbReference>
<keyword evidence="10" id="KW-1185">Reference proteome</keyword>
<dbReference type="AlphaFoldDB" id="A0A0S2W3W0"/>
<evidence type="ECO:0000256" key="5">
    <source>
        <dbReference type="PIRSR" id="PIRSR000349-1"/>
    </source>
</evidence>
<evidence type="ECO:0000313" key="9">
    <source>
        <dbReference type="EMBL" id="ALP93728.1"/>
    </source>
</evidence>
<evidence type="ECO:0000259" key="7">
    <source>
        <dbReference type="Pfam" id="PF00081"/>
    </source>
</evidence>
<comment type="function">
    <text evidence="6">Destroys radicals which are normally produced within the cells and which are toxic to biological systems.</text>
</comment>
<dbReference type="EC" id="1.15.1.1" evidence="2 6"/>
<feature type="binding site" evidence="5">
    <location>
        <position position="29"/>
    </location>
    <ligand>
        <name>Mn(2+)</name>
        <dbReference type="ChEBI" id="CHEBI:29035"/>
    </ligand>
</feature>
<evidence type="ECO:0000259" key="8">
    <source>
        <dbReference type="Pfam" id="PF02777"/>
    </source>
</evidence>
<feature type="domain" description="Manganese/iron superoxide dismutase C-terminal" evidence="8">
    <location>
        <begin position="100"/>
        <end position="199"/>
    </location>
</feature>
<organism evidence="9 10">
    <name type="scientific">Intestinimonas butyriciproducens</name>
    <dbReference type="NCBI Taxonomy" id="1297617"/>
    <lineage>
        <taxon>Bacteria</taxon>
        <taxon>Bacillati</taxon>
        <taxon>Bacillota</taxon>
        <taxon>Clostridia</taxon>
        <taxon>Eubacteriales</taxon>
        <taxon>Intestinimonas</taxon>
    </lineage>
</organism>
<dbReference type="GO" id="GO:0005737">
    <property type="term" value="C:cytoplasm"/>
    <property type="evidence" value="ECO:0007669"/>
    <property type="project" value="TreeGrafter"/>
</dbReference>
<keyword evidence="4 6" id="KW-0560">Oxidoreductase</keyword>
<dbReference type="GO" id="GO:0046872">
    <property type="term" value="F:metal ion binding"/>
    <property type="evidence" value="ECO:0007669"/>
    <property type="project" value="UniProtKB-KW"/>
</dbReference>
<dbReference type="InterPro" id="IPR019832">
    <property type="entry name" value="Mn/Fe_SOD_C"/>
</dbReference>
<feature type="binding site" evidence="5">
    <location>
        <position position="166"/>
    </location>
    <ligand>
        <name>Mn(2+)</name>
        <dbReference type="ChEBI" id="CHEBI:29035"/>
    </ligand>
</feature>
<dbReference type="PATRIC" id="fig|1297617.4.peg.1369"/>
<reference evidence="9 10" key="1">
    <citation type="journal article" date="2015" name="Nat. Commun.">
        <title>Production of butyrate from lysine and the Amadori product fructoselysine by a human gut commensal.</title>
        <authorList>
            <person name="Bui T.P."/>
            <person name="Ritari J."/>
            <person name="Boeren S."/>
            <person name="de Waard P."/>
            <person name="Plugge C.M."/>
            <person name="de Vos W.M."/>
        </authorList>
    </citation>
    <scope>NUCLEOTIDE SEQUENCE [LARGE SCALE GENOMIC DNA]</scope>
    <source>
        <strain evidence="9 10">AF211</strain>
    </source>
</reference>
<feature type="binding site" evidence="5">
    <location>
        <position position="170"/>
    </location>
    <ligand>
        <name>Mn(2+)</name>
        <dbReference type="ChEBI" id="CHEBI:29035"/>
    </ligand>
</feature>
<dbReference type="Pfam" id="PF02777">
    <property type="entry name" value="Sod_Fe_C"/>
    <property type="match status" value="1"/>
</dbReference>
<dbReference type="SUPFAM" id="SSF54719">
    <property type="entry name" value="Fe,Mn superoxide dismutase (SOD), C-terminal domain"/>
    <property type="match status" value="1"/>
</dbReference>
<dbReference type="InterPro" id="IPR019831">
    <property type="entry name" value="Mn/Fe_SOD_N"/>
</dbReference>
<reference evidence="10" key="2">
    <citation type="submission" date="2015-04" db="EMBL/GenBank/DDBJ databases">
        <title>A butyrogenic pathway from the amino acid lysine in a human gut commensal.</title>
        <authorList>
            <person name="de Vos W.M."/>
            <person name="Bui N.T.P."/>
            <person name="Plugge C.M."/>
            <person name="Ritari J."/>
        </authorList>
    </citation>
    <scope>NUCLEOTIDE SEQUENCE [LARGE SCALE GENOMIC DNA]</scope>
    <source>
        <strain evidence="10">AF211</strain>
    </source>
</reference>
<comment type="similarity">
    <text evidence="1 6">Belongs to the iron/manganese superoxide dismutase family.</text>
</comment>
<evidence type="ECO:0000256" key="6">
    <source>
        <dbReference type="RuleBase" id="RU000414"/>
    </source>
</evidence>
<dbReference type="PIRSF" id="PIRSF000349">
    <property type="entry name" value="SODismutase"/>
    <property type="match status" value="1"/>
</dbReference>